<name>A0A9D3YSR5_DREPO</name>
<dbReference type="GO" id="GO:0005524">
    <property type="term" value="F:ATP binding"/>
    <property type="evidence" value="ECO:0007669"/>
    <property type="project" value="UniProtKB-KW"/>
</dbReference>
<comment type="similarity">
    <text evidence="1">Belongs to the mab-21 family.</text>
</comment>
<feature type="region of interest" description="Disordered" evidence="2">
    <location>
        <begin position="782"/>
        <end position="803"/>
    </location>
</feature>
<comment type="caution">
    <text evidence="5">The sequence shown here is derived from an EMBL/GenBank/DDBJ whole genome shotgun (WGS) entry which is preliminary data.</text>
</comment>
<dbReference type="Pfam" id="PF20266">
    <property type="entry name" value="Mab-21_C"/>
    <property type="match status" value="1"/>
</dbReference>
<evidence type="ECO:0000256" key="2">
    <source>
        <dbReference type="SAM" id="MobiDB-lite"/>
    </source>
</evidence>
<reference evidence="5" key="2">
    <citation type="submission" date="2020-11" db="EMBL/GenBank/DDBJ databases">
        <authorList>
            <person name="McCartney M.A."/>
            <person name="Auch B."/>
            <person name="Kono T."/>
            <person name="Mallez S."/>
            <person name="Becker A."/>
            <person name="Gohl D.M."/>
            <person name="Silverstein K.A.T."/>
            <person name="Koren S."/>
            <person name="Bechman K.B."/>
            <person name="Herman A."/>
            <person name="Abrahante J.E."/>
            <person name="Garbe J."/>
        </authorList>
    </citation>
    <scope>NUCLEOTIDE SEQUENCE</scope>
    <source>
        <strain evidence="5">Duluth1</strain>
        <tissue evidence="5">Whole animal</tissue>
    </source>
</reference>
<feature type="compositionally biased region" description="Basic and acidic residues" evidence="2">
    <location>
        <begin position="584"/>
        <end position="593"/>
    </location>
</feature>
<feature type="compositionally biased region" description="Polar residues" evidence="2">
    <location>
        <begin position="793"/>
        <end position="803"/>
    </location>
</feature>
<feature type="region of interest" description="Disordered" evidence="2">
    <location>
        <begin position="577"/>
        <end position="597"/>
    </location>
</feature>
<organism evidence="5 6">
    <name type="scientific">Dreissena polymorpha</name>
    <name type="common">Zebra mussel</name>
    <name type="synonym">Mytilus polymorpha</name>
    <dbReference type="NCBI Taxonomy" id="45954"/>
    <lineage>
        <taxon>Eukaryota</taxon>
        <taxon>Metazoa</taxon>
        <taxon>Spiralia</taxon>
        <taxon>Lophotrochozoa</taxon>
        <taxon>Mollusca</taxon>
        <taxon>Bivalvia</taxon>
        <taxon>Autobranchia</taxon>
        <taxon>Heteroconchia</taxon>
        <taxon>Euheterodonta</taxon>
        <taxon>Imparidentia</taxon>
        <taxon>Neoheterodontei</taxon>
        <taxon>Myida</taxon>
        <taxon>Dreissenoidea</taxon>
        <taxon>Dreissenidae</taxon>
        <taxon>Dreissena</taxon>
    </lineage>
</organism>
<dbReference type="EMBL" id="JAIWYP010000015">
    <property type="protein sequence ID" value="KAH3705396.1"/>
    <property type="molecule type" value="Genomic_DNA"/>
</dbReference>
<evidence type="ECO:0000313" key="5">
    <source>
        <dbReference type="EMBL" id="KAH3705396.1"/>
    </source>
</evidence>
<dbReference type="PANTHER" id="PTHR10656:SF69">
    <property type="entry name" value="MAB-21-LIKE HHH_H2TH-LIKE DOMAIN-CONTAINING PROTEIN"/>
    <property type="match status" value="1"/>
</dbReference>
<dbReference type="Gene3D" id="1.10.1410.40">
    <property type="match status" value="1"/>
</dbReference>
<dbReference type="InterPro" id="IPR046903">
    <property type="entry name" value="Mab-21-like_nuc_Trfase"/>
</dbReference>
<dbReference type="InterPro" id="IPR046906">
    <property type="entry name" value="Mab-21_HhH/H2TH-like"/>
</dbReference>
<dbReference type="InterPro" id="IPR024810">
    <property type="entry name" value="MAB21L/cGLR"/>
</dbReference>
<accession>A0A9D3YSR5</accession>
<evidence type="ECO:0000259" key="4">
    <source>
        <dbReference type="Pfam" id="PF20266"/>
    </source>
</evidence>
<dbReference type="PANTHER" id="PTHR10656">
    <property type="entry name" value="CELL FATE DETERMINING PROTEIN MAB21-RELATED"/>
    <property type="match status" value="1"/>
</dbReference>
<keyword evidence="6" id="KW-1185">Reference proteome</keyword>
<evidence type="ECO:0000313" key="6">
    <source>
        <dbReference type="Proteomes" id="UP000828390"/>
    </source>
</evidence>
<feature type="compositionally biased region" description="Basic and acidic residues" evidence="2">
    <location>
        <begin position="782"/>
        <end position="791"/>
    </location>
</feature>
<reference evidence="5" key="1">
    <citation type="journal article" date="2019" name="bioRxiv">
        <title>The Genome of the Zebra Mussel, Dreissena polymorpha: A Resource for Invasive Species Research.</title>
        <authorList>
            <person name="McCartney M.A."/>
            <person name="Auch B."/>
            <person name="Kono T."/>
            <person name="Mallez S."/>
            <person name="Zhang Y."/>
            <person name="Obille A."/>
            <person name="Becker A."/>
            <person name="Abrahante J.E."/>
            <person name="Garbe J."/>
            <person name="Badalamenti J.P."/>
            <person name="Herman A."/>
            <person name="Mangelson H."/>
            <person name="Liachko I."/>
            <person name="Sullivan S."/>
            <person name="Sone E.D."/>
            <person name="Koren S."/>
            <person name="Silverstein K.A.T."/>
            <person name="Beckman K.B."/>
            <person name="Gohl D.M."/>
        </authorList>
    </citation>
    <scope>NUCLEOTIDE SEQUENCE</scope>
    <source>
        <strain evidence="5">Duluth1</strain>
        <tissue evidence="5">Whole animal</tissue>
    </source>
</reference>
<protein>
    <submittedName>
        <fullName evidence="5">Uncharacterized protein</fullName>
    </submittedName>
</protein>
<dbReference type="SMART" id="SM01265">
    <property type="entry name" value="Mab-21"/>
    <property type="match status" value="1"/>
</dbReference>
<feature type="domain" description="Mab-21-like nucleotidyltransferase" evidence="3">
    <location>
        <begin position="178"/>
        <end position="235"/>
    </location>
</feature>
<evidence type="ECO:0000259" key="3">
    <source>
        <dbReference type="Pfam" id="PF03281"/>
    </source>
</evidence>
<proteinExistence type="inferred from homology"/>
<dbReference type="Proteomes" id="UP000828390">
    <property type="component" value="Unassembled WGS sequence"/>
</dbReference>
<dbReference type="GO" id="GO:0046872">
    <property type="term" value="F:metal ion binding"/>
    <property type="evidence" value="ECO:0007669"/>
    <property type="project" value="UniProtKB-KW"/>
</dbReference>
<evidence type="ECO:0000256" key="1">
    <source>
        <dbReference type="ARBA" id="ARBA00008307"/>
    </source>
</evidence>
<sequence length="803" mass="91790">MDKEKSQKLKRLAEKLDSKLSTAIQLTLEIVPIHNILLEELSELKLVPVGSSQDGSKVNTPFDAGDVDIMLIETKKLLSESLFRYVKDHPASLWLPCKNKAHKEYFKDITLIEGQYVPVTALRHIKDKYEEQLNADINRKVQIGAYISEDRINTIWRSKVGYKYESTQAGDDTGNTEEKSLEFEICLSAEIVPAFSFEGWPFTANEWINRKREWPSEDVVKKVIDTGCQIIARQPLDNGIDSTSIPEFIERDLEANQKYGNIPDTQTNEIILYERNDQNNADKAEGDSHEEKEQIGAYISEDKINTIGRSKVGYKYESTKTGDDTGNIEEKSLEFERCLPADIVPTVLFEGWPLTANEWINRKRTCPSEDVVKKVIDTGCQIVARQPLDNGIDSTSIPEIIERDLEANKKYGNISDTQTNEIILYERNDQNNADKAEGDSHKENEKDGYFRLSFSRGELVLVKSLSELQVLCWRVLKAYQKAYLETQPQVLTSYHWKTVFFWVVEETKPSFWNEENIMNAVLKMLDRMIVCIEKRFLPLYFVRTQNLITSKNEEAIEKALAKIKFIREKPIERLRQFLNNPPKPDIEKSEKQPAKPQKPMTVLDVLNEKFNDNNADLFSGPEKDVMDLLKETLSLANYRGSLQTDELNESVLICSEETPESQKSSTEQQGQQMEINVRQTFVDVFHQLTGSLYPEDVLNRNQSASGIPESAIPNVESVLKLAGEILKMLSGGESKEDDPDLGRILVKLMNQNQNRNESAPSDTNNAFDFGNLMANMQQLMREEIERQERRNHTQGAEGSSNEK</sequence>
<gene>
    <name evidence="5" type="ORF">DPMN_080467</name>
</gene>
<dbReference type="AlphaFoldDB" id="A0A9D3YSR5"/>
<dbReference type="OrthoDB" id="6127746at2759"/>
<dbReference type="Pfam" id="PF03281">
    <property type="entry name" value="Mab-21"/>
    <property type="match status" value="1"/>
</dbReference>
<feature type="domain" description="Mab-21-like HhH/H2TH-like" evidence="4">
    <location>
        <begin position="472"/>
        <end position="564"/>
    </location>
</feature>
<dbReference type="GO" id="GO:0016779">
    <property type="term" value="F:nucleotidyltransferase activity"/>
    <property type="evidence" value="ECO:0007669"/>
    <property type="project" value="UniProtKB-KW"/>
</dbReference>